<proteinExistence type="predicted"/>
<comment type="caution">
    <text evidence="1">The sequence shown here is derived from an EMBL/GenBank/DDBJ whole genome shotgun (WGS) entry which is preliminary data.</text>
</comment>
<accession>A0ACB9ZAV0</accession>
<name>A0ACB9ZAV0_9PEZI</name>
<keyword evidence="2" id="KW-1185">Reference proteome</keyword>
<evidence type="ECO:0000313" key="1">
    <source>
        <dbReference type="EMBL" id="KAI4868668.1"/>
    </source>
</evidence>
<sequence length="2212" mass="243474">MLDDYPSHSIAVVGMAGRFPGADSVDELWELLLEGKTMVQPAPIERLQLPQTGDYAKKHWWGNFINDPDAFDHRFFNKSSREAQAWAPQQRILLEVTYQALESAGYFGYSSTEPRDYGCYIGAVLDTYRDNLTCHPPTAFATVGTSRPFLSGYLSHYFGWTGPSLVIDTACSSSLVAINAACRAIWSGECSRAVAGGTNVITSPFDYQNLDAAGFLSPTGQCKPFDARADGYCRGEAVAVVVLKPLIEAIDAHDDILGVIVGSAVNQNYNDSHITVPHATSQTELLRRVMKLGSVTPGETSYVEAHGTGTGAGDPVEFNSIRDALGGPQRGDSSVLHFGSIKGNIGHTEATAGVSGLIKILLMMQHGQIPRQASYNTPNPKIAPLLAENRMAIPESVLAWNAPVRVASVHSYGAAGSNSAILVREKPPGPLPPLSLSEGGSSKTHAWSRFPLFLSAGSGNSLSRYSEKLLDYARKWRRTGEGGHTASGDDLVESLTFHLARRANRALPYVLCTSVSSYRELESSLERAAFAGVGITRRAIGSRPQPVVLVFGDSASSFVGLDPDTKPYLRVFWNHMNDCDDILVSVRRRSLYPTIFKGAADEPMQDLTTLYLAHFAVQYASAKAWVKSGLNVDAVVGHGLGQLAALCVAGSLSLAEALKLVIGRAASIQTHGDPESTLPRLTELARDVEWIPPTIHVEDCSREHDHATIIPDFNVIFQHTRSPVFFRQAVERLSERFPQATWIEAGHGSDVMDLVRRSVPNHASHEHEPGHTFLSPQLAPDSLTDAFVDLWRRGYAVQYWPLHPSRRPEFKCLSLPPYQFEKTRHWLPFISGSGSRASGAAREVQVEEEPERRRELVSFIHFKDTSQREAVFRIDPKSDRFQTMLGGHVMAGQSLAPASLYFEIVGRAALFLQRMSTSEANREYVPTMEDLLMKSPIGRDVSVEISLTLKRGYDNGKDRGDCPCWSFSIAVSSTARGKPVESSTGRIYLKKRDDAQAARDLKRLASLIGSRKYDEIFAHPQAETMTGNHIYRAFNAVVSYGPVFHGIKKVACVGHEAAGQVIMAPRPHDDENPEDQRLLDAPMMDSFMQFAGFLVNYFHNPDLESGDVFVCGQAEKIEIGGGFDPDTREWIVYSNMSIDRDIESGSSTDAYVFEAQSKKMVMTVLGCRFSKMPKALLTQILRGVSSDDHQPNQFSSKEQAQAQIKSIVETMKEERRLGQIPEDMLLSSNGSNDRSPAKKHASSSRGISRRPDILQILSNVTDYPVDDIKDDSTLSDLGIDSLSATEVLNDIRTTLGLAIDMTSFLFFPDIRALISHVDASLGCDSGSSGDDFDITPLPSTITTDHATTASATMSSPISSPDHHAVEHPYPVIHKPTINAAPSAIETFLSIHRTYHHAATKLGATNYWTTIHPLLNRLVLCHTLSTLATLGCYLYSLTPGSPIPQEIVYKQVLSKHAQLVRELFRILKDALLISSTRPEGPFVRTSAPLPEDCRDPESLYRRTHAEVLRMGHPQHANALKLVHAVGSRLASLLRGGRDGAGGVQVVFGDKDNRKALEDLYEFWPLFRAATVLVAEFVARLAQAHVFSAAPRVGRGEETFRIIEVGAGTGGTTRYLVEELSKIPLQATDNGRRVKRKVHYAFTDVSTSLVRAMAKWWAYRNNGNHDGNNSIEMSFEVLDIERPESLPTGWENSFDVVIAANCVHATRDLVVSLGNLRRLLREDSDGASLVLVEITRRMSWADMVVGLFDGWWAFEDDRRLENGGDGHALVDERHWERVLHRAGYDAVRWSDGETPEDKTVRVIAAFTRSQMTEVDREKDETQELISSTGEAPILRGNSTLSPQQQQQQPVQVCLETVTYKKVGDLEIQADIYYPASHEERFRNKKSPIALMIHGGSHIIFSRKDVRPAQTRLLLEKGLVPVSLDHRLCPEVSLSEGAMVDICDALDWARNILPHLKRSSLPEGMEIDGERVVAIGWSSGGQLAMSLAWTGPARGLRAPDAILAFYSPSNYEDEWWRHPIQPIGAEDRGDTYDVLAAVQDTPISNYGVVSSWEPLSDPRIMTDPRCRIVLHINWKAQTLPVILGGLPSRKKASAAAAADSGSRGFISEGDTASGEKNWNTLPQPSLDKIVAASAFAQICRGNYHTPTFLIHGTADDLVPWQQSWNTHKALVAAGIDTEAVMVQGAPHICDLSSDPLSEGWKAVVKGYDFLCSYVV</sequence>
<organism evidence="1 2">
    <name type="scientific">Hypoxylon rubiginosum</name>
    <dbReference type="NCBI Taxonomy" id="110542"/>
    <lineage>
        <taxon>Eukaryota</taxon>
        <taxon>Fungi</taxon>
        <taxon>Dikarya</taxon>
        <taxon>Ascomycota</taxon>
        <taxon>Pezizomycotina</taxon>
        <taxon>Sordariomycetes</taxon>
        <taxon>Xylariomycetidae</taxon>
        <taxon>Xylariales</taxon>
        <taxon>Hypoxylaceae</taxon>
        <taxon>Hypoxylon</taxon>
    </lineage>
</organism>
<evidence type="ECO:0000313" key="2">
    <source>
        <dbReference type="Proteomes" id="UP001497700"/>
    </source>
</evidence>
<dbReference type="Proteomes" id="UP001497700">
    <property type="component" value="Unassembled WGS sequence"/>
</dbReference>
<protein>
    <submittedName>
        <fullName evidence="1">Beta-ketoacyl synthase</fullName>
    </submittedName>
</protein>
<gene>
    <name evidence="1" type="ORF">F4820DRAFT_444844</name>
</gene>
<reference evidence="1 2" key="1">
    <citation type="journal article" date="2022" name="New Phytol.">
        <title>Ecological generalism drives hyperdiversity of secondary metabolite gene clusters in xylarialean endophytes.</title>
        <authorList>
            <person name="Franco M.E.E."/>
            <person name="Wisecaver J.H."/>
            <person name="Arnold A.E."/>
            <person name="Ju Y.M."/>
            <person name="Slot J.C."/>
            <person name="Ahrendt S."/>
            <person name="Moore L.P."/>
            <person name="Eastman K.E."/>
            <person name="Scott K."/>
            <person name="Konkel Z."/>
            <person name="Mondo S.J."/>
            <person name="Kuo A."/>
            <person name="Hayes R.D."/>
            <person name="Haridas S."/>
            <person name="Andreopoulos B."/>
            <person name="Riley R."/>
            <person name="LaButti K."/>
            <person name="Pangilinan J."/>
            <person name="Lipzen A."/>
            <person name="Amirebrahimi M."/>
            <person name="Yan J."/>
            <person name="Adam C."/>
            <person name="Keymanesh K."/>
            <person name="Ng V."/>
            <person name="Louie K."/>
            <person name="Northen T."/>
            <person name="Drula E."/>
            <person name="Henrissat B."/>
            <person name="Hsieh H.M."/>
            <person name="Youens-Clark K."/>
            <person name="Lutzoni F."/>
            <person name="Miadlikowska J."/>
            <person name="Eastwood D.C."/>
            <person name="Hamelin R.C."/>
            <person name="Grigoriev I.V."/>
            <person name="U'Ren J.M."/>
        </authorList>
    </citation>
    <scope>NUCLEOTIDE SEQUENCE [LARGE SCALE GENOMIC DNA]</scope>
    <source>
        <strain evidence="1 2">CBS 119005</strain>
    </source>
</reference>
<dbReference type="EMBL" id="MU393436">
    <property type="protein sequence ID" value="KAI4868668.1"/>
    <property type="molecule type" value="Genomic_DNA"/>
</dbReference>